<keyword evidence="4" id="KW-1185">Reference proteome</keyword>
<dbReference type="Proteomes" id="UP001642409">
    <property type="component" value="Unassembled WGS sequence"/>
</dbReference>
<dbReference type="EMBL" id="CAXDID020000381">
    <property type="protein sequence ID" value="CAL6084798.1"/>
    <property type="molecule type" value="Genomic_DNA"/>
</dbReference>
<name>A0AA86NBC9_9EUKA</name>
<evidence type="ECO:0000313" key="4">
    <source>
        <dbReference type="Proteomes" id="UP001642409"/>
    </source>
</evidence>
<dbReference type="GO" id="GO:0003676">
    <property type="term" value="F:nucleic acid binding"/>
    <property type="evidence" value="ECO:0007669"/>
    <property type="project" value="InterPro"/>
</dbReference>
<evidence type="ECO:0000313" key="3">
    <source>
        <dbReference type="EMBL" id="CAL6084798.1"/>
    </source>
</evidence>
<evidence type="ECO:0000259" key="1">
    <source>
        <dbReference type="Pfam" id="PF13358"/>
    </source>
</evidence>
<keyword evidence="2" id="KW-0255">Endonuclease</keyword>
<accession>A0AA86NBC9</accession>
<dbReference type="Gene3D" id="3.30.420.10">
    <property type="entry name" value="Ribonuclease H-like superfamily/Ribonuclease H"/>
    <property type="match status" value="1"/>
</dbReference>
<dbReference type="InterPro" id="IPR038717">
    <property type="entry name" value="Tc1-like_DDE_dom"/>
</dbReference>
<dbReference type="Pfam" id="PF13358">
    <property type="entry name" value="DDE_3"/>
    <property type="match status" value="1"/>
</dbReference>
<reference evidence="3 4" key="2">
    <citation type="submission" date="2024-07" db="EMBL/GenBank/DDBJ databases">
        <authorList>
            <person name="Akdeniz Z."/>
        </authorList>
    </citation>
    <scope>NUCLEOTIDE SEQUENCE [LARGE SCALE GENOMIC DNA]</scope>
</reference>
<protein>
    <submittedName>
        <fullName evidence="2">DDE superfamily endonuclease domain-containing protein</fullName>
    </submittedName>
    <submittedName>
        <fullName evidence="3">DDE_superfamily endonuclease domain-containing protein</fullName>
    </submittedName>
</protein>
<reference evidence="2" key="1">
    <citation type="submission" date="2023-06" db="EMBL/GenBank/DDBJ databases">
        <authorList>
            <person name="Kurt Z."/>
        </authorList>
    </citation>
    <scope>NUCLEOTIDE SEQUENCE</scope>
</reference>
<sequence length="392" mass="45321">MENYITINRLQTEQQVNDFVNNAPSPEPIPEPVVINEYPEDENVDPLMQYEDIQESEIQRESQEANNEVQGSQRHNLSYKQWQVDMLWDMFSTAQSTGQRISYQECQMKTCITLSSVLRFKTMFNKQQDFRIRKTRGRKTKLDDKSLKFLSSNILVQGNLRKLTTAVNRYKELLQLQVLGIQPNTDNNEQLLTQIQENITQEQLQNIHIGKSTVAAALHSKQLMNSIGEKTFSFVRCVDRDKTANDMDHKIMRKENILRWVKLLKRGVLEIYVDESHWKIGDLCLYNWTRTNSQAFKYFKEANGCVSSISAICSNGKVYNQIVIGSVTGPIFLAFIKHILKWVPIQEGQVAIYLDNAGIHFDGVEELVTNCGHFIHYAPTYSCELNPIEKKN</sequence>
<dbReference type="AlphaFoldDB" id="A0AA86NBC9"/>
<evidence type="ECO:0000313" key="2">
    <source>
        <dbReference type="EMBL" id="CAI9916083.1"/>
    </source>
</evidence>
<keyword evidence="2" id="KW-0378">Hydrolase</keyword>
<organism evidence="2">
    <name type="scientific">Hexamita inflata</name>
    <dbReference type="NCBI Taxonomy" id="28002"/>
    <lineage>
        <taxon>Eukaryota</taxon>
        <taxon>Metamonada</taxon>
        <taxon>Diplomonadida</taxon>
        <taxon>Hexamitidae</taxon>
        <taxon>Hexamitinae</taxon>
        <taxon>Hexamita</taxon>
    </lineage>
</organism>
<dbReference type="EMBL" id="CATOUU010000089">
    <property type="protein sequence ID" value="CAI9916083.1"/>
    <property type="molecule type" value="Genomic_DNA"/>
</dbReference>
<feature type="domain" description="Tc1-like transposase DDE" evidence="1">
    <location>
        <begin position="271"/>
        <end position="390"/>
    </location>
</feature>
<dbReference type="GO" id="GO:0004519">
    <property type="term" value="F:endonuclease activity"/>
    <property type="evidence" value="ECO:0007669"/>
    <property type="project" value="UniProtKB-KW"/>
</dbReference>
<dbReference type="InterPro" id="IPR036397">
    <property type="entry name" value="RNaseH_sf"/>
</dbReference>
<comment type="caution">
    <text evidence="2">The sequence shown here is derived from an EMBL/GenBank/DDBJ whole genome shotgun (WGS) entry which is preliminary data.</text>
</comment>
<proteinExistence type="predicted"/>
<keyword evidence="2" id="KW-0540">Nuclease</keyword>
<gene>
    <name evidence="2" type="ORF">HINF_LOCUS3728</name>
    <name evidence="3" type="ORF">HINF_LOCUS62379</name>
</gene>